<evidence type="ECO:0000259" key="2">
    <source>
        <dbReference type="Pfam" id="PF17517"/>
    </source>
</evidence>
<dbReference type="AlphaFoldDB" id="A0A8W8NQS9"/>
<evidence type="ECO:0000313" key="3">
    <source>
        <dbReference type="EnsemblMetazoa" id="G8868.1:cds"/>
    </source>
</evidence>
<proteinExistence type="predicted"/>
<organism evidence="3 4">
    <name type="scientific">Magallana gigas</name>
    <name type="common">Pacific oyster</name>
    <name type="synonym">Crassostrea gigas</name>
    <dbReference type="NCBI Taxonomy" id="29159"/>
    <lineage>
        <taxon>Eukaryota</taxon>
        <taxon>Metazoa</taxon>
        <taxon>Spiralia</taxon>
        <taxon>Lophotrochozoa</taxon>
        <taxon>Mollusca</taxon>
        <taxon>Bivalvia</taxon>
        <taxon>Autobranchia</taxon>
        <taxon>Pteriomorphia</taxon>
        <taxon>Ostreida</taxon>
        <taxon>Ostreoidea</taxon>
        <taxon>Ostreidae</taxon>
        <taxon>Magallana</taxon>
    </lineage>
</organism>
<accession>A0A8W8NQS9</accession>
<reference evidence="3" key="1">
    <citation type="submission" date="2022-08" db="UniProtKB">
        <authorList>
            <consortium name="EnsemblMetazoa"/>
        </authorList>
    </citation>
    <scope>IDENTIFICATION</scope>
    <source>
        <strain evidence="3">05x7-T-G4-1.051#20</strain>
    </source>
</reference>
<evidence type="ECO:0000256" key="1">
    <source>
        <dbReference type="SAM" id="Phobius"/>
    </source>
</evidence>
<dbReference type="Pfam" id="PF17517">
    <property type="entry name" value="IgGFc_binding"/>
    <property type="match status" value="1"/>
</dbReference>
<protein>
    <recommendedName>
        <fullName evidence="2">IgGFc-binding protein N-terminal domain-containing protein</fullName>
    </recommendedName>
</protein>
<feature type="domain" description="IgGFc-binding protein N-terminal" evidence="2">
    <location>
        <begin position="271"/>
        <end position="566"/>
    </location>
</feature>
<dbReference type="Proteomes" id="UP000005408">
    <property type="component" value="Unassembled WGS sequence"/>
</dbReference>
<dbReference type="PANTHER" id="PTHR46534:SF1">
    <property type="entry name" value="IGGFC-BINDING PROTEIN N-TERMINAL DOMAIN-CONTAINING PROTEIN"/>
    <property type="match status" value="1"/>
</dbReference>
<sequence length="584" mass="64595">MNTKFMYSRSSRARPRALVWEAVEASKDLNQIKVSKRANEERESKQRMCICCLLILITLLVSSLYVALLLVFRSRNCEIPTQLNIGETSTLDVQTTMNPSLPQNIYIENSKKISSDTHTSPGAHVTLNPSSTRKAKTEMVTEMSTKSNGGVPFFSHVHTTPYPISAQNFTIGNRGKGFVVLFMASGLNSTKNVYVTSENGVQLNISTSSRLNTTLKTQIDRNVNIPSSQRIILPPELDLHSFEKEVKSVLIETSSDVFIISHDDGDSTVGSTTHIPLHKLSTKYVVISTEPGHGAKSQLAVSAIQDNTRISVTFKMRQNLTLVIEGNAFYDEYVFNFSLGRFQTYQIAHITDLTGTSIESSVPIAAFSGNDCNTFGNIGACDHLFEQLPPIESADNAYIVPPNSDERDTTIRMTAIVSSNITYTIGRVSKTLYLCKFDSFNITITSSEACYIRSDTPFFVTAFGLHSKNSSLGDPSMTIVTGINQYLDYYKIVVPSGYDHNYVSIMMKHSSKYFFRINGTVIKTSDIVFEENLSVGKVAYNIRSICVIEGELTASTVNGERFGLMFAGVTDYEAYGFSGNSMLP</sequence>
<evidence type="ECO:0000313" key="4">
    <source>
        <dbReference type="Proteomes" id="UP000005408"/>
    </source>
</evidence>
<keyword evidence="1" id="KW-1133">Transmembrane helix</keyword>
<dbReference type="PANTHER" id="PTHR46534">
    <property type="entry name" value="IGGFC_BINDING DOMAIN-CONTAINING PROTEIN"/>
    <property type="match status" value="1"/>
</dbReference>
<dbReference type="EnsemblMetazoa" id="G8868.1">
    <property type="protein sequence ID" value="G8868.1:cds"/>
    <property type="gene ID" value="G8868"/>
</dbReference>
<name>A0A8W8NQS9_MAGGI</name>
<feature type="transmembrane region" description="Helical" evidence="1">
    <location>
        <begin position="50"/>
        <end position="72"/>
    </location>
</feature>
<keyword evidence="4" id="KW-1185">Reference proteome</keyword>
<keyword evidence="1" id="KW-0812">Transmembrane</keyword>
<dbReference type="InterPro" id="IPR035234">
    <property type="entry name" value="IgGFc-bd_N"/>
</dbReference>
<keyword evidence="1" id="KW-0472">Membrane</keyword>